<comment type="caution">
    <text evidence="8">The sequence shown here is derived from an EMBL/GenBank/DDBJ whole genome shotgun (WGS) entry which is preliminary data.</text>
</comment>
<keyword evidence="6 7" id="KW-0472">Membrane</keyword>
<evidence type="ECO:0000313" key="8">
    <source>
        <dbReference type="EMBL" id="KAK7843486.1"/>
    </source>
</evidence>
<dbReference type="SUPFAM" id="SSF103473">
    <property type="entry name" value="MFS general substrate transporter"/>
    <property type="match status" value="1"/>
</dbReference>
<evidence type="ECO:0000256" key="7">
    <source>
        <dbReference type="SAM" id="Phobius"/>
    </source>
</evidence>
<organism evidence="8 9">
    <name type="scientific">Quercus suber</name>
    <name type="common">Cork oak</name>
    <dbReference type="NCBI Taxonomy" id="58331"/>
    <lineage>
        <taxon>Eukaryota</taxon>
        <taxon>Viridiplantae</taxon>
        <taxon>Streptophyta</taxon>
        <taxon>Embryophyta</taxon>
        <taxon>Tracheophyta</taxon>
        <taxon>Spermatophyta</taxon>
        <taxon>Magnoliopsida</taxon>
        <taxon>eudicotyledons</taxon>
        <taxon>Gunneridae</taxon>
        <taxon>Pentapetalae</taxon>
        <taxon>rosids</taxon>
        <taxon>fabids</taxon>
        <taxon>Fagales</taxon>
        <taxon>Fagaceae</taxon>
        <taxon>Quercus</taxon>
    </lineage>
</organism>
<keyword evidence="9" id="KW-1185">Reference proteome</keyword>
<dbReference type="GO" id="GO:0015144">
    <property type="term" value="F:carbohydrate transmembrane transporter activity"/>
    <property type="evidence" value="ECO:0007669"/>
    <property type="project" value="InterPro"/>
</dbReference>
<proteinExistence type="inferred from homology"/>
<name>A0AAW0KZJ9_QUESU</name>
<dbReference type="InterPro" id="IPR045262">
    <property type="entry name" value="STP/PLT_plant"/>
</dbReference>
<gene>
    <name evidence="8" type="primary">PLT6_2</name>
    <name evidence="8" type="ORF">CFP56_012451</name>
</gene>
<evidence type="ECO:0000256" key="1">
    <source>
        <dbReference type="ARBA" id="ARBA00004370"/>
    </source>
</evidence>
<dbReference type="EMBL" id="PKMF04000202">
    <property type="protein sequence ID" value="KAK7843486.1"/>
    <property type="molecule type" value="Genomic_DNA"/>
</dbReference>
<dbReference type="GO" id="GO:0016020">
    <property type="term" value="C:membrane"/>
    <property type="evidence" value="ECO:0007669"/>
    <property type="project" value="UniProtKB-SubCell"/>
</dbReference>
<dbReference type="PANTHER" id="PTHR23500:SF453">
    <property type="entry name" value="POLYOL TRANSPORTER 3-RELATED"/>
    <property type="match status" value="1"/>
</dbReference>
<dbReference type="InterPro" id="IPR036259">
    <property type="entry name" value="MFS_trans_sf"/>
</dbReference>
<sequence length="198" mass="21524">MLGAILMGYSPSFTIIMIGRCTAGIGAGFALLIAQVYTTEISSPSTREVPSLALALGILKMPESPRWLLIQGHLGDAKKILLQISNSKEEAEIRFHDIKAAARIDVNCTEDVIKLPSKACGKGVYNELLFRPFPSVRQILFAAVGLHFFQHSVGTDAVLLYSPRIFKAAGIIDKNKLLLATIGIGLPKTLFMFIATCY</sequence>
<keyword evidence="5 7" id="KW-1133">Transmembrane helix</keyword>
<keyword evidence="4 7" id="KW-0812">Transmembrane</keyword>
<protein>
    <submittedName>
        <fullName evidence="8">Polyol transporter 6</fullName>
    </submittedName>
</protein>
<accession>A0AAW0KZJ9</accession>
<reference evidence="8 9" key="1">
    <citation type="journal article" date="2018" name="Sci. Data">
        <title>The draft genome sequence of cork oak.</title>
        <authorList>
            <person name="Ramos A.M."/>
            <person name="Usie A."/>
            <person name="Barbosa P."/>
            <person name="Barros P.M."/>
            <person name="Capote T."/>
            <person name="Chaves I."/>
            <person name="Simoes F."/>
            <person name="Abreu I."/>
            <person name="Carrasquinho I."/>
            <person name="Faro C."/>
            <person name="Guimaraes J.B."/>
            <person name="Mendonca D."/>
            <person name="Nobrega F."/>
            <person name="Rodrigues L."/>
            <person name="Saibo N.J.M."/>
            <person name="Varela M.C."/>
            <person name="Egas C."/>
            <person name="Matos J."/>
            <person name="Miguel C.M."/>
            <person name="Oliveira M.M."/>
            <person name="Ricardo C.P."/>
            <person name="Goncalves S."/>
        </authorList>
    </citation>
    <scope>NUCLEOTIDE SEQUENCE [LARGE SCALE GENOMIC DNA]</scope>
    <source>
        <strain evidence="9">cv. HL8</strain>
    </source>
</reference>
<evidence type="ECO:0000313" key="9">
    <source>
        <dbReference type="Proteomes" id="UP000237347"/>
    </source>
</evidence>
<dbReference type="Pfam" id="PF00083">
    <property type="entry name" value="Sugar_tr"/>
    <property type="match status" value="1"/>
</dbReference>
<dbReference type="InterPro" id="IPR005828">
    <property type="entry name" value="MFS_sugar_transport-like"/>
</dbReference>
<keyword evidence="3" id="KW-0813">Transport</keyword>
<feature type="transmembrane region" description="Helical" evidence="7">
    <location>
        <begin position="177"/>
        <end position="195"/>
    </location>
</feature>
<dbReference type="Proteomes" id="UP000237347">
    <property type="component" value="Unassembled WGS sequence"/>
</dbReference>
<comment type="subcellular location">
    <subcellularLocation>
        <location evidence="1">Membrane</location>
    </subcellularLocation>
</comment>
<evidence type="ECO:0000256" key="2">
    <source>
        <dbReference type="ARBA" id="ARBA00010992"/>
    </source>
</evidence>
<evidence type="ECO:0000256" key="6">
    <source>
        <dbReference type="ARBA" id="ARBA00023136"/>
    </source>
</evidence>
<evidence type="ECO:0000256" key="4">
    <source>
        <dbReference type="ARBA" id="ARBA00022692"/>
    </source>
</evidence>
<dbReference type="PANTHER" id="PTHR23500">
    <property type="entry name" value="SOLUTE CARRIER FAMILY 2, FACILITATED GLUCOSE TRANSPORTER"/>
    <property type="match status" value="1"/>
</dbReference>
<evidence type="ECO:0000256" key="3">
    <source>
        <dbReference type="ARBA" id="ARBA00022448"/>
    </source>
</evidence>
<comment type="similarity">
    <text evidence="2">Belongs to the major facilitator superfamily. Sugar transporter (TC 2.A.1.1) family.</text>
</comment>
<feature type="transmembrane region" description="Helical" evidence="7">
    <location>
        <begin position="12"/>
        <end position="37"/>
    </location>
</feature>
<evidence type="ECO:0000256" key="5">
    <source>
        <dbReference type="ARBA" id="ARBA00022989"/>
    </source>
</evidence>
<dbReference type="AlphaFoldDB" id="A0AAW0KZJ9"/>
<dbReference type="Gene3D" id="1.20.1250.20">
    <property type="entry name" value="MFS general substrate transporter like domains"/>
    <property type="match status" value="2"/>
</dbReference>